<dbReference type="EMBL" id="JADGIZ020000037">
    <property type="protein sequence ID" value="KAL2914115.1"/>
    <property type="molecule type" value="Genomic_DNA"/>
</dbReference>
<comment type="caution">
    <text evidence="2">The sequence shown here is derived from an EMBL/GenBank/DDBJ whole genome shotgun (WGS) entry which is preliminary data.</text>
</comment>
<dbReference type="InterPro" id="IPR052050">
    <property type="entry name" value="SecEffector_AnkRepeat"/>
</dbReference>
<dbReference type="PANTHER" id="PTHR46586">
    <property type="entry name" value="ANKYRIN REPEAT-CONTAINING PROTEIN"/>
    <property type="match status" value="1"/>
</dbReference>
<dbReference type="Pfam" id="PF13637">
    <property type="entry name" value="Ank_4"/>
    <property type="match status" value="1"/>
</dbReference>
<name>A0ABR4N3J9_9FUNG</name>
<evidence type="ECO:0000313" key="2">
    <source>
        <dbReference type="EMBL" id="KAL2914115.1"/>
    </source>
</evidence>
<keyword evidence="3" id="KW-1185">Reference proteome</keyword>
<dbReference type="InterPro" id="IPR002110">
    <property type="entry name" value="Ankyrin_rpt"/>
</dbReference>
<feature type="compositionally biased region" description="Low complexity" evidence="1">
    <location>
        <begin position="16"/>
        <end position="33"/>
    </location>
</feature>
<dbReference type="InterPro" id="IPR036770">
    <property type="entry name" value="Ankyrin_rpt-contain_sf"/>
</dbReference>
<dbReference type="SUPFAM" id="SSF48403">
    <property type="entry name" value="Ankyrin repeat"/>
    <property type="match status" value="1"/>
</dbReference>
<evidence type="ECO:0000256" key="1">
    <source>
        <dbReference type="SAM" id="MobiDB-lite"/>
    </source>
</evidence>
<dbReference type="Proteomes" id="UP001527925">
    <property type="component" value="Unassembled WGS sequence"/>
</dbReference>
<dbReference type="PANTHER" id="PTHR46586:SF3">
    <property type="entry name" value="ANKYRIN REPEAT-CONTAINING PROTEIN"/>
    <property type="match status" value="1"/>
</dbReference>
<feature type="region of interest" description="Disordered" evidence="1">
    <location>
        <begin position="16"/>
        <end position="77"/>
    </location>
</feature>
<feature type="compositionally biased region" description="Pro residues" evidence="1">
    <location>
        <begin position="48"/>
        <end position="59"/>
    </location>
</feature>
<organism evidence="2 3">
    <name type="scientific">Polyrhizophydium stewartii</name>
    <dbReference type="NCBI Taxonomy" id="2732419"/>
    <lineage>
        <taxon>Eukaryota</taxon>
        <taxon>Fungi</taxon>
        <taxon>Fungi incertae sedis</taxon>
        <taxon>Chytridiomycota</taxon>
        <taxon>Chytridiomycota incertae sedis</taxon>
        <taxon>Chytridiomycetes</taxon>
        <taxon>Rhizophydiales</taxon>
        <taxon>Rhizophydiales incertae sedis</taxon>
        <taxon>Polyrhizophydium</taxon>
    </lineage>
</organism>
<proteinExistence type="predicted"/>
<evidence type="ECO:0008006" key="4">
    <source>
        <dbReference type="Google" id="ProtNLM"/>
    </source>
</evidence>
<protein>
    <recommendedName>
        <fullName evidence="4">Ankyrin repeat protein</fullName>
    </recommendedName>
</protein>
<dbReference type="Gene3D" id="1.25.40.20">
    <property type="entry name" value="Ankyrin repeat-containing domain"/>
    <property type="match status" value="1"/>
</dbReference>
<reference evidence="2 3" key="1">
    <citation type="submission" date="2023-09" db="EMBL/GenBank/DDBJ databases">
        <title>Pangenome analysis of Batrachochytrium dendrobatidis and related Chytrids.</title>
        <authorList>
            <person name="Yacoub M.N."/>
            <person name="Stajich J.E."/>
            <person name="James T.Y."/>
        </authorList>
    </citation>
    <scope>NUCLEOTIDE SEQUENCE [LARGE SCALE GENOMIC DNA]</scope>
    <source>
        <strain evidence="2 3">JEL0888</strain>
    </source>
</reference>
<gene>
    <name evidence="2" type="ORF">HK105_206373</name>
</gene>
<evidence type="ECO:0000313" key="3">
    <source>
        <dbReference type="Proteomes" id="UP001527925"/>
    </source>
</evidence>
<accession>A0ABR4N3J9</accession>
<sequence>MADICTNDAPAAALAAAPPAAQPAAAHADPAAAKARHDRLAERLDGQPAPPPAGPPPLAAAPAATRQPPPSTTSDAARTVRFRPDATNEWDRMPAEIQNMILAHAGVLTLWLNGRIDDLSNISFEQVKALVCDVFELDWEGDLTKLPFKKFGYSCPNETFCRIRSRGMHARVKLLGFHLLHDGLDQAAILNGWTDLLDFDNLQLISINAACCGSISMLQYLVDERKAVWLRYLHAEEAAEFGHLEVLKWMHERMPNRKWTTLVMDEAARNGHIDCVKFLHANRTEGCTTEAMNYAAHNGHLDVIKWLHANRTEGCSTEAMDWAAGNGHANDVEWLHKNRTESNLVKAATAAARRDQLAVLQRIRSLAPNAITPALVNEAASNGHTSVLEWLINEAGLQPTDSMISAAAWTGRLHMLPWFRKHTPKVFRAHKASKVGNQAADAVIDWFDRNSLPDASSNWFVGDFERALELVE</sequence>